<organism evidence="2 3">
    <name type="scientific">Aspergillus violaceofuscus (strain CBS 115571)</name>
    <dbReference type="NCBI Taxonomy" id="1450538"/>
    <lineage>
        <taxon>Eukaryota</taxon>
        <taxon>Fungi</taxon>
        <taxon>Dikarya</taxon>
        <taxon>Ascomycota</taxon>
        <taxon>Pezizomycotina</taxon>
        <taxon>Eurotiomycetes</taxon>
        <taxon>Eurotiomycetidae</taxon>
        <taxon>Eurotiales</taxon>
        <taxon>Aspergillaceae</taxon>
        <taxon>Aspergillus</taxon>
    </lineage>
</organism>
<protein>
    <submittedName>
        <fullName evidence="2">Uncharacterized protein</fullName>
    </submittedName>
</protein>
<gene>
    <name evidence="2" type="ORF">BO99DRAFT_233315</name>
</gene>
<evidence type="ECO:0000313" key="3">
    <source>
        <dbReference type="Proteomes" id="UP000249829"/>
    </source>
</evidence>
<dbReference type="EMBL" id="KZ825175">
    <property type="protein sequence ID" value="PYI16046.1"/>
    <property type="molecule type" value="Genomic_DNA"/>
</dbReference>
<reference evidence="2 3" key="1">
    <citation type="submission" date="2018-02" db="EMBL/GenBank/DDBJ databases">
        <title>The genomes of Aspergillus section Nigri reveals drivers in fungal speciation.</title>
        <authorList>
            <consortium name="DOE Joint Genome Institute"/>
            <person name="Vesth T.C."/>
            <person name="Nybo J."/>
            <person name="Theobald S."/>
            <person name="Brandl J."/>
            <person name="Frisvad J.C."/>
            <person name="Nielsen K.F."/>
            <person name="Lyhne E.K."/>
            <person name="Kogle M.E."/>
            <person name="Kuo A."/>
            <person name="Riley R."/>
            <person name="Clum A."/>
            <person name="Nolan M."/>
            <person name="Lipzen A."/>
            <person name="Salamov A."/>
            <person name="Henrissat B."/>
            <person name="Wiebenga A."/>
            <person name="De vries R.P."/>
            <person name="Grigoriev I.V."/>
            <person name="Mortensen U.H."/>
            <person name="Andersen M.R."/>
            <person name="Baker S.E."/>
        </authorList>
    </citation>
    <scope>NUCLEOTIDE SEQUENCE [LARGE SCALE GENOMIC DNA]</scope>
    <source>
        <strain evidence="2 3">CBS 115571</strain>
    </source>
</reference>
<dbReference type="AlphaFoldDB" id="A0A2V5I8X5"/>
<proteinExistence type="predicted"/>
<keyword evidence="3" id="KW-1185">Reference proteome</keyword>
<evidence type="ECO:0000256" key="1">
    <source>
        <dbReference type="SAM" id="MobiDB-lite"/>
    </source>
</evidence>
<accession>A0A2V5I8X5</accession>
<name>A0A2V5I8X5_ASPV1</name>
<evidence type="ECO:0000313" key="2">
    <source>
        <dbReference type="EMBL" id="PYI16046.1"/>
    </source>
</evidence>
<feature type="region of interest" description="Disordered" evidence="1">
    <location>
        <begin position="145"/>
        <end position="165"/>
    </location>
</feature>
<sequence length="216" mass="24581">MGHCNYPAAAKNTKAVEFYFSQIRMPHEDFVDGLWNGLLHHRDTLESLVIETGFPEWTDWLSSEKPEAYHPCAPLGEFPGQKELAVSEDCLHCETPCWHEDTGTWTTAAFPPNLETLTIMDCFRADEEELDFDSVLGRFVEQGQDASNRLRSQPEDLTNPSTSTRPNQLVWTKGIDSNSGFTDLVALGFRKSAIPRLLSPILNSHSSQWRHRSRRF</sequence>
<dbReference type="Proteomes" id="UP000249829">
    <property type="component" value="Unassembled WGS sequence"/>
</dbReference>